<name>A0ABT2I5M5_9SPHN</name>
<feature type="chain" id="PRO_5045602848" evidence="2">
    <location>
        <begin position="23"/>
        <end position="195"/>
    </location>
</feature>
<dbReference type="InterPro" id="IPR036709">
    <property type="entry name" value="Autotransporte_beta_dom_sf"/>
</dbReference>
<keyword evidence="1 2" id="KW-0732">Signal</keyword>
<dbReference type="Pfam" id="PF13505">
    <property type="entry name" value="OMP_b-brl"/>
    <property type="match status" value="1"/>
</dbReference>
<keyword evidence="5" id="KW-1185">Reference proteome</keyword>
<accession>A0ABT2I5M5</accession>
<gene>
    <name evidence="4" type="ORF">NZK81_09845</name>
</gene>
<dbReference type="SUPFAM" id="SSF103515">
    <property type="entry name" value="Autotransporter"/>
    <property type="match status" value="1"/>
</dbReference>
<dbReference type="Gene3D" id="2.40.160.20">
    <property type="match status" value="1"/>
</dbReference>
<dbReference type="EMBL" id="JANZXA010000005">
    <property type="protein sequence ID" value="MCT2399852.1"/>
    <property type="molecule type" value="Genomic_DNA"/>
</dbReference>
<feature type="domain" description="Outer membrane protein beta-barrel" evidence="3">
    <location>
        <begin position="10"/>
        <end position="195"/>
    </location>
</feature>
<evidence type="ECO:0000256" key="2">
    <source>
        <dbReference type="SAM" id="SignalP"/>
    </source>
</evidence>
<organism evidence="4 5">
    <name type="scientific">Novosphingobium mangrovi</name>
    <name type="common">ex Huang et al. 2023</name>
    <dbReference type="NCBI Taxonomy" id="2976432"/>
    <lineage>
        <taxon>Bacteria</taxon>
        <taxon>Pseudomonadati</taxon>
        <taxon>Pseudomonadota</taxon>
        <taxon>Alphaproteobacteria</taxon>
        <taxon>Sphingomonadales</taxon>
        <taxon>Sphingomonadaceae</taxon>
        <taxon>Novosphingobium</taxon>
    </lineage>
</organism>
<sequence>MLHRSLIACALAFAAFSSPAFAQTFDGPYLGVEVGYERLSDDLDGGVYGLFAGWDVPVSANWVIGIEGRLAAPDTSFRLTRETGAGTAVSSVDVNSQYGIGARIGYLVGKNTLLYGHAGYERFDVDSTIVTTPTPPCVQCNPTLADFSFDEDMVTLGAGIEHAVTDRVRTRIVYTYGDGDAFERNRVSLGVAYQF</sequence>
<feature type="signal peptide" evidence="2">
    <location>
        <begin position="1"/>
        <end position="22"/>
    </location>
</feature>
<dbReference type="Proteomes" id="UP001165583">
    <property type="component" value="Unassembled WGS sequence"/>
</dbReference>
<dbReference type="InterPro" id="IPR027385">
    <property type="entry name" value="Beta-barrel_OMP"/>
</dbReference>
<evidence type="ECO:0000313" key="5">
    <source>
        <dbReference type="Proteomes" id="UP001165583"/>
    </source>
</evidence>
<evidence type="ECO:0000313" key="4">
    <source>
        <dbReference type="EMBL" id="MCT2399852.1"/>
    </source>
</evidence>
<reference evidence="4" key="1">
    <citation type="submission" date="2022-09" db="EMBL/GenBank/DDBJ databases">
        <title>Novosphingobium sp. Nov., a polycyclic aromatic hydrocarbon-degrading bacterium isolated form mangrove sediments in HongKong.</title>
        <authorList>
            <person name="Hu Z."/>
        </authorList>
    </citation>
    <scope>NUCLEOTIDE SEQUENCE</scope>
    <source>
        <strain evidence="4">HK4-1</strain>
    </source>
</reference>
<protein>
    <submittedName>
        <fullName evidence="4">Porin family protein</fullName>
    </submittedName>
</protein>
<evidence type="ECO:0000256" key="1">
    <source>
        <dbReference type="ARBA" id="ARBA00022729"/>
    </source>
</evidence>
<proteinExistence type="predicted"/>
<dbReference type="RefSeq" id="WP_260045950.1">
    <property type="nucleotide sequence ID" value="NZ_JANZXA010000005.1"/>
</dbReference>
<comment type="caution">
    <text evidence="4">The sequence shown here is derived from an EMBL/GenBank/DDBJ whole genome shotgun (WGS) entry which is preliminary data.</text>
</comment>
<evidence type="ECO:0000259" key="3">
    <source>
        <dbReference type="Pfam" id="PF13505"/>
    </source>
</evidence>